<dbReference type="EMBL" id="MLYV02001058">
    <property type="protein sequence ID" value="PSR73837.1"/>
    <property type="molecule type" value="Genomic_DNA"/>
</dbReference>
<organism evidence="1 2">
    <name type="scientific">Hermanssonia centrifuga</name>
    <dbReference type="NCBI Taxonomy" id="98765"/>
    <lineage>
        <taxon>Eukaryota</taxon>
        <taxon>Fungi</taxon>
        <taxon>Dikarya</taxon>
        <taxon>Basidiomycota</taxon>
        <taxon>Agaricomycotina</taxon>
        <taxon>Agaricomycetes</taxon>
        <taxon>Polyporales</taxon>
        <taxon>Meruliaceae</taxon>
        <taxon>Hermanssonia</taxon>
    </lineage>
</organism>
<protein>
    <submittedName>
        <fullName evidence="1">Uncharacterized protein</fullName>
    </submittedName>
</protein>
<gene>
    <name evidence="1" type="ORF">PHLCEN_2v10335</name>
</gene>
<evidence type="ECO:0000313" key="1">
    <source>
        <dbReference type="EMBL" id="PSR73837.1"/>
    </source>
</evidence>
<evidence type="ECO:0000313" key="2">
    <source>
        <dbReference type="Proteomes" id="UP000186601"/>
    </source>
</evidence>
<dbReference type="AlphaFoldDB" id="A0A2R6NP51"/>
<sequence>MSGMKIMWDVPQMPNTEDLTTFHRPIHLDRLGLRVETPSRSPLDIILSLSLFSSITVLDIYTSYLEDVPQDLATLAAHPSLSTETPYFPTWLRVSSIRFSFANYTPFWLSLMTNTASMETITDVDVACMTRVQIEALGAFLDIVGPRIRGITVDIIEWMQQWSPLNTNFDDLQAFNLPACANLTNLAIRIFITPYDSRRNADMFVAAMTLLSLTSATVWTVTLEILLDRLNEARRDFRQYLHHVRGSLTTEFTRLQSEIRRKGGVRKLCIRWGNLRRSIQLGKAAEEQLCSIARFQLSELDADQILHFASIGDQGA</sequence>
<dbReference type="Proteomes" id="UP000186601">
    <property type="component" value="Unassembled WGS sequence"/>
</dbReference>
<comment type="caution">
    <text evidence="1">The sequence shown here is derived from an EMBL/GenBank/DDBJ whole genome shotgun (WGS) entry which is preliminary data.</text>
</comment>
<name>A0A2R6NP51_9APHY</name>
<reference evidence="1 2" key="1">
    <citation type="submission" date="2018-02" db="EMBL/GenBank/DDBJ databases">
        <title>Genome sequence of the basidiomycete white-rot fungus Phlebia centrifuga.</title>
        <authorList>
            <person name="Granchi Z."/>
            <person name="Peng M."/>
            <person name="de Vries R.P."/>
            <person name="Hilden K."/>
            <person name="Makela M.R."/>
            <person name="Grigoriev I."/>
            <person name="Riley R."/>
        </authorList>
    </citation>
    <scope>NUCLEOTIDE SEQUENCE [LARGE SCALE GENOMIC DNA]</scope>
    <source>
        <strain evidence="1 2">FBCC195</strain>
    </source>
</reference>
<keyword evidence="2" id="KW-1185">Reference proteome</keyword>
<proteinExistence type="predicted"/>
<accession>A0A2R6NP51</accession>